<gene>
    <name evidence="5" type="ORF">BSL78_08905</name>
</gene>
<dbReference type="InterPro" id="IPR051070">
    <property type="entry name" value="NF-kappa-B_inhibitor"/>
</dbReference>
<evidence type="ECO:0000256" key="3">
    <source>
        <dbReference type="PROSITE-ProRule" id="PRU00023"/>
    </source>
</evidence>
<accession>A0A2G8L1U7</accession>
<dbReference type="SMART" id="SM00248">
    <property type="entry name" value="ANK"/>
    <property type="match status" value="5"/>
</dbReference>
<dbReference type="SUPFAM" id="SSF48403">
    <property type="entry name" value="Ankyrin repeat"/>
    <property type="match status" value="1"/>
</dbReference>
<evidence type="ECO:0000313" key="5">
    <source>
        <dbReference type="EMBL" id="PIK54175.1"/>
    </source>
</evidence>
<dbReference type="Proteomes" id="UP000230750">
    <property type="component" value="Unassembled WGS sequence"/>
</dbReference>
<dbReference type="PROSITE" id="PS50088">
    <property type="entry name" value="ANK_REPEAT"/>
    <property type="match status" value="1"/>
</dbReference>
<reference evidence="5 6" key="1">
    <citation type="journal article" date="2017" name="PLoS Biol.">
        <title>The sea cucumber genome provides insights into morphological evolution and visceral regeneration.</title>
        <authorList>
            <person name="Zhang X."/>
            <person name="Sun L."/>
            <person name="Yuan J."/>
            <person name="Sun Y."/>
            <person name="Gao Y."/>
            <person name="Zhang L."/>
            <person name="Li S."/>
            <person name="Dai H."/>
            <person name="Hamel J.F."/>
            <person name="Liu C."/>
            <person name="Yu Y."/>
            <person name="Liu S."/>
            <person name="Lin W."/>
            <person name="Guo K."/>
            <person name="Jin S."/>
            <person name="Xu P."/>
            <person name="Storey K.B."/>
            <person name="Huan P."/>
            <person name="Zhang T."/>
            <person name="Zhou Y."/>
            <person name="Zhang J."/>
            <person name="Lin C."/>
            <person name="Li X."/>
            <person name="Xing L."/>
            <person name="Huo D."/>
            <person name="Sun M."/>
            <person name="Wang L."/>
            <person name="Mercier A."/>
            <person name="Li F."/>
            <person name="Yang H."/>
            <person name="Xiang J."/>
        </authorList>
    </citation>
    <scope>NUCLEOTIDE SEQUENCE [LARGE SCALE GENOMIC DNA]</scope>
    <source>
        <strain evidence="5">Shaxun</strain>
        <tissue evidence="5">Muscle</tissue>
    </source>
</reference>
<evidence type="ECO:0000256" key="2">
    <source>
        <dbReference type="ARBA" id="ARBA00023043"/>
    </source>
</evidence>
<protein>
    <submittedName>
        <fullName evidence="5">Putative POU domain class 2-associating factor 1</fullName>
    </submittedName>
</protein>
<feature type="compositionally biased region" description="Low complexity" evidence="4">
    <location>
        <begin position="70"/>
        <end position="80"/>
    </location>
</feature>
<dbReference type="PANTHER" id="PTHR46680:SF3">
    <property type="entry name" value="NF-KAPPA-B INHIBITOR CACTUS"/>
    <property type="match status" value="1"/>
</dbReference>
<dbReference type="EMBL" id="MRZV01000259">
    <property type="protein sequence ID" value="PIK54175.1"/>
    <property type="molecule type" value="Genomic_DNA"/>
</dbReference>
<dbReference type="GO" id="GO:0005829">
    <property type="term" value="C:cytosol"/>
    <property type="evidence" value="ECO:0007669"/>
    <property type="project" value="TreeGrafter"/>
</dbReference>
<feature type="compositionally biased region" description="Polar residues" evidence="4">
    <location>
        <begin position="24"/>
        <end position="39"/>
    </location>
</feature>
<keyword evidence="1" id="KW-0677">Repeat</keyword>
<dbReference type="Gene3D" id="1.25.40.20">
    <property type="entry name" value="Ankyrin repeat-containing domain"/>
    <property type="match status" value="1"/>
</dbReference>
<dbReference type="PANTHER" id="PTHR46680">
    <property type="entry name" value="NF-KAPPA-B INHIBITOR ALPHA"/>
    <property type="match status" value="1"/>
</dbReference>
<proteinExistence type="predicted"/>
<organism evidence="5 6">
    <name type="scientific">Stichopus japonicus</name>
    <name type="common">Sea cucumber</name>
    <dbReference type="NCBI Taxonomy" id="307972"/>
    <lineage>
        <taxon>Eukaryota</taxon>
        <taxon>Metazoa</taxon>
        <taxon>Echinodermata</taxon>
        <taxon>Eleutherozoa</taxon>
        <taxon>Echinozoa</taxon>
        <taxon>Holothuroidea</taxon>
        <taxon>Aspidochirotacea</taxon>
        <taxon>Aspidochirotida</taxon>
        <taxon>Stichopodidae</taxon>
        <taxon>Apostichopus</taxon>
    </lineage>
</organism>
<evidence type="ECO:0000256" key="1">
    <source>
        <dbReference type="ARBA" id="ARBA00022737"/>
    </source>
</evidence>
<feature type="non-terminal residue" evidence="5">
    <location>
        <position position="498"/>
    </location>
</feature>
<feature type="repeat" description="ANK" evidence="3">
    <location>
        <begin position="331"/>
        <end position="363"/>
    </location>
</feature>
<evidence type="ECO:0000256" key="4">
    <source>
        <dbReference type="SAM" id="MobiDB-lite"/>
    </source>
</evidence>
<dbReference type="GO" id="GO:0071356">
    <property type="term" value="P:cellular response to tumor necrosis factor"/>
    <property type="evidence" value="ECO:0007669"/>
    <property type="project" value="TreeGrafter"/>
</dbReference>
<dbReference type="Pfam" id="PF12796">
    <property type="entry name" value="Ank_2"/>
    <property type="match status" value="2"/>
</dbReference>
<dbReference type="InterPro" id="IPR036770">
    <property type="entry name" value="Ankyrin_rpt-contain_sf"/>
</dbReference>
<sequence length="498" mass="53933">MAQAMYLIVPGDSQPTVCNQDLVNQWDSPSASTSSQHQASGIDGRTDYDVQTWPGMDSPSSASFHGNPPSVSSISDVDSVFGSPSPYNNPEMSPASAVSGGSAVHSPAPTPPSSSQWYPPQTSAPVASERYMTITSSSNINFGVVQVQRPSNSCSSPPHLLQEVSPEAQIRNIEKYLKETEPQHQVLPPIDSIFPTGPSHPRKAPSTMRATNCNATPYARPSNATSPRSYTEIGQVPAVTHQPITITESPPLYSPPREENAVQTSGYEQSIHQRNAFRLSADELLQRDCSDPYEGENILQKLILHQKSEQAIAVIQRMVQLRLDLNATNDQGQSSLLLAVINGMAMVVRYLVAFNADVLNGDKKGTYPIHYAASHGFTEVIDAICASNRHVDLECLDFNGKTPLMCAVETHGTTQTIYQDGEEVGKVVNNLRIAQILLENGAQPTKQDARSGKTALHYAIADVKLDMIKLILDSDEMVKVARVPMSDGNTPLHPAVAL</sequence>
<name>A0A2G8L1U7_STIJA</name>
<keyword evidence="6" id="KW-1185">Reference proteome</keyword>
<feature type="compositionally biased region" description="Low complexity" evidence="4">
    <location>
        <begin position="93"/>
        <end position="107"/>
    </location>
</feature>
<dbReference type="InterPro" id="IPR002110">
    <property type="entry name" value="Ankyrin_rpt"/>
</dbReference>
<feature type="region of interest" description="Disordered" evidence="4">
    <location>
        <begin position="187"/>
        <end position="229"/>
    </location>
</feature>
<comment type="caution">
    <text evidence="5">The sequence shown here is derived from an EMBL/GenBank/DDBJ whole genome shotgun (WGS) entry which is preliminary data.</text>
</comment>
<dbReference type="GO" id="GO:0051059">
    <property type="term" value="F:NF-kappaB binding"/>
    <property type="evidence" value="ECO:0007669"/>
    <property type="project" value="TreeGrafter"/>
</dbReference>
<keyword evidence="2 3" id="KW-0040">ANK repeat</keyword>
<feature type="compositionally biased region" description="Polar residues" evidence="4">
    <location>
        <begin position="113"/>
        <end position="122"/>
    </location>
</feature>
<dbReference type="OrthoDB" id="194358at2759"/>
<dbReference type="STRING" id="307972.A0A2G8L1U7"/>
<dbReference type="AlphaFoldDB" id="A0A2G8L1U7"/>
<evidence type="ECO:0000313" key="6">
    <source>
        <dbReference type="Proteomes" id="UP000230750"/>
    </source>
</evidence>
<feature type="region of interest" description="Disordered" evidence="4">
    <location>
        <begin position="24"/>
        <end position="122"/>
    </location>
</feature>